<comment type="caution">
    <text evidence="2">The sequence shown here is derived from an EMBL/GenBank/DDBJ whole genome shotgun (WGS) entry which is preliminary data.</text>
</comment>
<dbReference type="Proteomes" id="UP001230426">
    <property type="component" value="Unassembled WGS sequence"/>
</dbReference>
<sequence>MNGQMMTQTPKLPLHLRRNGFNPVEALARARDGEGVVRVETPFGLPAYLVCRHEDVHQVLSDPARFSSALTPFPGSGQMNADELAKMQAGQLIGFDPPEHTRLRRMLTPEFTVRRLIPGRTGGA</sequence>
<accession>A0ABT9RHB0</accession>
<dbReference type="PANTHER" id="PTHR46696">
    <property type="entry name" value="P450, PUTATIVE (EUROFUNG)-RELATED"/>
    <property type="match status" value="1"/>
</dbReference>
<evidence type="ECO:0000313" key="2">
    <source>
        <dbReference type="EMBL" id="MDP9868661.1"/>
    </source>
</evidence>
<keyword evidence="3" id="KW-1185">Reference proteome</keyword>
<gene>
    <name evidence="2" type="ORF">J2S55_007927</name>
</gene>
<dbReference type="RefSeq" id="WP_306871777.1">
    <property type="nucleotide sequence ID" value="NZ_JAUSRB010000002.1"/>
</dbReference>
<dbReference type="InterPro" id="IPR036396">
    <property type="entry name" value="Cyt_P450_sf"/>
</dbReference>
<proteinExistence type="inferred from homology"/>
<dbReference type="PANTHER" id="PTHR46696:SF6">
    <property type="entry name" value="P450, PUTATIVE (EUROFUNG)-RELATED"/>
    <property type="match status" value="1"/>
</dbReference>
<evidence type="ECO:0000313" key="3">
    <source>
        <dbReference type="Proteomes" id="UP001230426"/>
    </source>
</evidence>
<name>A0ABT9RHB0_9ACTN</name>
<dbReference type="Gene3D" id="1.10.630.10">
    <property type="entry name" value="Cytochrome P450"/>
    <property type="match status" value="1"/>
</dbReference>
<evidence type="ECO:0000256" key="1">
    <source>
        <dbReference type="ARBA" id="ARBA00010617"/>
    </source>
</evidence>
<dbReference type="EMBL" id="JAUSRB010000002">
    <property type="protein sequence ID" value="MDP9868661.1"/>
    <property type="molecule type" value="Genomic_DNA"/>
</dbReference>
<organism evidence="2 3">
    <name type="scientific">Streptosporangium brasiliense</name>
    <dbReference type="NCBI Taxonomy" id="47480"/>
    <lineage>
        <taxon>Bacteria</taxon>
        <taxon>Bacillati</taxon>
        <taxon>Actinomycetota</taxon>
        <taxon>Actinomycetes</taxon>
        <taxon>Streptosporangiales</taxon>
        <taxon>Streptosporangiaceae</taxon>
        <taxon>Streptosporangium</taxon>
    </lineage>
</organism>
<comment type="similarity">
    <text evidence="1">Belongs to the cytochrome P450 family.</text>
</comment>
<dbReference type="SUPFAM" id="SSF48264">
    <property type="entry name" value="Cytochrome P450"/>
    <property type="match status" value="1"/>
</dbReference>
<protein>
    <submittedName>
        <fullName evidence="2">Cytochrome P450</fullName>
    </submittedName>
</protein>
<reference evidence="2 3" key="1">
    <citation type="submission" date="2023-07" db="EMBL/GenBank/DDBJ databases">
        <title>Sequencing the genomes of 1000 actinobacteria strains.</title>
        <authorList>
            <person name="Klenk H.-P."/>
        </authorList>
    </citation>
    <scope>NUCLEOTIDE SEQUENCE [LARGE SCALE GENOMIC DNA]</scope>
    <source>
        <strain evidence="2 3">DSM 44109</strain>
    </source>
</reference>